<evidence type="ECO:0000256" key="1">
    <source>
        <dbReference type="ARBA" id="ARBA00022574"/>
    </source>
</evidence>
<dbReference type="OMA" id="QFCASEG"/>
<dbReference type="PROSITE" id="PS50294">
    <property type="entry name" value="WD_REPEATS_REGION"/>
    <property type="match status" value="1"/>
</dbReference>
<keyword evidence="6" id="KW-1185">Reference proteome</keyword>
<dbReference type="RefSeq" id="XP_004998526.1">
    <property type="nucleotide sequence ID" value="XM_004998469.1"/>
</dbReference>
<evidence type="ECO:0000313" key="6">
    <source>
        <dbReference type="Proteomes" id="UP000007799"/>
    </source>
</evidence>
<dbReference type="Proteomes" id="UP000007799">
    <property type="component" value="Unassembled WGS sequence"/>
</dbReference>
<dbReference type="InterPro" id="IPR001680">
    <property type="entry name" value="WD40_rpt"/>
</dbReference>
<evidence type="ECO:0000256" key="3">
    <source>
        <dbReference type="PROSITE-ProRule" id="PRU00221"/>
    </source>
</evidence>
<dbReference type="InterPro" id="IPR015943">
    <property type="entry name" value="WD40/YVTN_repeat-like_dom_sf"/>
</dbReference>
<dbReference type="FunCoup" id="F2TY92">
    <property type="interactions" value="161"/>
</dbReference>
<evidence type="ECO:0000256" key="2">
    <source>
        <dbReference type="ARBA" id="ARBA00022737"/>
    </source>
</evidence>
<feature type="domain" description="WD repeat-containing protein 54 beta-propeller" evidence="4">
    <location>
        <begin position="8"/>
        <end position="309"/>
    </location>
</feature>
<feature type="repeat" description="WD" evidence="3">
    <location>
        <begin position="234"/>
        <end position="267"/>
    </location>
</feature>
<dbReference type="KEGG" id="sre:PTSG_11679"/>
<dbReference type="Gene3D" id="2.130.10.10">
    <property type="entry name" value="YVTN repeat-like/Quinoprotein amine dehydrogenase"/>
    <property type="match status" value="2"/>
</dbReference>
<dbReference type="SMART" id="SM00320">
    <property type="entry name" value="WD40"/>
    <property type="match status" value="3"/>
</dbReference>
<dbReference type="GeneID" id="16079119"/>
<gene>
    <name evidence="5" type="ORF">PTSG_11679</name>
</gene>
<dbReference type="PANTHER" id="PTHR44019">
    <property type="entry name" value="WD REPEAT-CONTAINING PROTEIN 55"/>
    <property type="match status" value="1"/>
</dbReference>
<organism evidence="6">
    <name type="scientific">Salpingoeca rosetta (strain ATCC 50818 / BSB-021)</name>
    <dbReference type="NCBI Taxonomy" id="946362"/>
    <lineage>
        <taxon>Eukaryota</taxon>
        <taxon>Choanoflagellata</taxon>
        <taxon>Craspedida</taxon>
        <taxon>Salpingoecidae</taxon>
        <taxon>Salpingoeca</taxon>
    </lineage>
</organism>
<evidence type="ECO:0000259" key="4">
    <source>
        <dbReference type="Pfam" id="PF21031"/>
    </source>
</evidence>
<keyword evidence="2" id="KW-0677">Repeat</keyword>
<sequence length="319" mass="34551">MVFSPKAKQVSLAASAALLPNNLSALHTRDYTAFYYIHNAAVWQTVLVGDKEEHKLMCMLDELAAVQQAVVVSCAGTALDEDVLVVAGLGCIRFQTLTGQELAVFQPDASDSGADDPMWFRGIAHTAREILVGTSEGQVLVFDMKTFQLDRQQDAAKSPITTIAATNNLVAVAEESGCISLWGPDMSFHRHLIGDPTDIPCNSMRIASSRLYCGMEDGTLRIFCFDTFTLLATVHAHGRGVTAVDVSPDGHFVTSTGLDCKAQVWRIGLPKTADTPIRVDLAFTATIKDRMLVGVAFLGDKKLAVSCFDSYKLVVFTKL</sequence>
<dbReference type="EMBL" id="GL832956">
    <property type="protein sequence ID" value="EGD76351.1"/>
    <property type="molecule type" value="Genomic_DNA"/>
</dbReference>
<dbReference type="eggNOG" id="ENOG502QRUZ">
    <property type="taxonomic scope" value="Eukaryota"/>
</dbReference>
<evidence type="ECO:0000313" key="5">
    <source>
        <dbReference type="EMBL" id="EGD76351.1"/>
    </source>
</evidence>
<dbReference type="PROSITE" id="PS50082">
    <property type="entry name" value="WD_REPEATS_2"/>
    <property type="match status" value="1"/>
</dbReference>
<dbReference type="Pfam" id="PF21031">
    <property type="entry name" value="WDR54"/>
    <property type="match status" value="1"/>
</dbReference>
<protein>
    <recommendedName>
        <fullName evidence="4">WD repeat-containing protein 54 beta-propeller domain-containing protein</fullName>
    </recommendedName>
</protein>
<dbReference type="InterPro" id="IPR050505">
    <property type="entry name" value="WDR55/POC1"/>
</dbReference>
<dbReference type="AlphaFoldDB" id="F2TY92"/>
<dbReference type="STRING" id="946362.F2TY92"/>
<dbReference type="InParanoid" id="F2TY92"/>
<accession>F2TY92</accession>
<dbReference type="InterPro" id="IPR036322">
    <property type="entry name" value="WD40_repeat_dom_sf"/>
</dbReference>
<keyword evidence="1 3" id="KW-0853">WD repeat</keyword>
<dbReference type="OrthoDB" id="756370at2759"/>
<dbReference type="InterPro" id="IPR049546">
    <property type="entry name" value="WDR54_beta_prop"/>
</dbReference>
<reference evidence="5" key="1">
    <citation type="submission" date="2009-08" db="EMBL/GenBank/DDBJ databases">
        <title>Annotation of Salpingoeca rosetta.</title>
        <authorList>
            <consortium name="The Broad Institute Genome Sequencing Platform"/>
            <person name="Russ C."/>
            <person name="Cuomo C."/>
            <person name="Burger G."/>
            <person name="Gray M.W."/>
            <person name="Holland P.W.H."/>
            <person name="King N."/>
            <person name="Lang F.B.F."/>
            <person name="Roger A.J."/>
            <person name="Ruiz-Trillo I."/>
            <person name="Young S.K."/>
            <person name="Zeng Q."/>
            <person name="Gargeya S."/>
            <person name="Alvarado L."/>
            <person name="Berlin A."/>
            <person name="Chapman S.B."/>
            <person name="Chen Z."/>
            <person name="Freedman E."/>
            <person name="Gellesch M."/>
            <person name="Goldberg J."/>
            <person name="Griggs A."/>
            <person name="Gujja S."/>
            <person name="Heilman E."/>
            <person name="Heiman D."/>
            <person name="Howarth C."/>
            <person name="Mehta T."/>
            <person name="Neiman D."/>
            <person name="Pearson M."/>
            <person name="Roberts A."/>
            <person name="Saif S."/>
            <person name="Shea T."/>
            <person name="Shenoy N."/>
            <person name="Sisk P."/>
            <person name="Stolte C."/>
            <person name="Sykes S."/>
            <person name="White J."/>
            <person name="Yandava C."/>
            <person name="Haas B."/>
            <person name="Nusbaum C."/>
            <person name="Birren B."/>
        </authorList>
    </citation>
    <scope>NUCLEOTIDE SEQUENCE [LARGE SCALE GENOMIC DNA]</scope>
    <source>
        <strain evidence="5">ATCC 50818</strain>
    </source>
</reference>
<dbReference type="SUPFAM" id="SSF50978">
    <property type="entry name" value="WD40 repeat-like"/>
    <property type="match status" value="1"/>
</dbReference>
<proteinExistence type="predicted"/>
<dbReference type="PANTHER" id="PTHR44019:SF8">
    <property type="entry name" value="POC1 CENTRIOLAR PROTEIN HOMOLOG"/>
    <property type="match status" value="1"/>
</dbReference>
<name>F2TY92_SALR5</name>